<reference evidence="1" key="1">
    <citation type="journal article" date="2011" name="PLoS ONE">
        <title>The entomopathogenic bacterial endosymbionts xenorhabdus and photorhabdus: convergent lifestyles from divergent genomes.</title>
        <authorList>
            <person name="Chaston J.M."/>
            <person name="Suen G."/>
            <person name="Tucker S.L."/>
            <person name="Andersen A.W."/>
            <person name="Bhasin A."/>
            <person name="Bode E."/>
            <person name="Bode H.B."/>
            <person name="Brachmann A.O."/>
            <person name="Cowles C.E."/>
            <person name="Cowles K.N."/>
            <person name="Darby C."/>
            <person name="de Leon L."/>
            <person name="Drace K."/>
            <person name="Du Z."/>
            <person name="Givaudan A."/>
            <person name="Herbert Tran E.E."/>
            <person name="Jewell K.A."/>
            <person name="Knack J.J."/>
            <person name="Krasomil-Osterfeld K.C."/>
            <person name="Kukor R."/>
            <person name="Lanois A."/>
            <person name="Latreille P."/>
            <person name="Leimgruber N.K."/>
            <person name="Lipke C.M."/>
            <person name="Liu R."/>
            <person name="Lu X."/>
            <person name="Martens E.C."/>
            <person name="Marri P.R."/>
            <person name="Medigue C."/>
            <person name="Menard M.L."/>
            <person name="Miller N.M."/>
            <person name="Morales-Soto N."/>
            <person name="Norton S."/>
            <person name="Ogier J.C."/>
            <person name="Orchard S.S."/>
            <person name="Park D."/>
            <person name="Park Y."/>
            <person name="Qurollo B.A."/>
            <person name="Sugar D.R."/>
            <person name="Richards G.R."/>
            <person name="Rouy Z."/>
            <person name="Slominski B."/>
            <person name="Slominski K."/>
            <person name="Snyder H."/>
            <person name="Tjaden B.C."/>
            <person name="van der Hoeven R."/>
            <person name="Welch R.D."/>
            <person name="Wheeler C."/>
            <person name="Xiang B."/>
            <person name="Barbazuk B."/>
            <person name="Gaudriault S."/>
            <person name="Goodner B."/>
            <person name="Slater S.C."/>
            <person name="Forst S."/>
            <person name="Goldman B.S."/>
            <person name="Goodrich-Blair H."/>
        </authorList>
    </citation>
    <scope>NUCLEOTIDE SEQUENCE [LARGE SCALE GENOMIC DNA]</scope>
    <source>
        <strain evidence="1">SS-2004</strain>
    </source>
</reference>
<protein>
    <submittedName>
        <fullName evidence="1">Uncharacterized protein</fullName>
    </submittedName>
</protein>
<dbReference type="STRING" id="406818.XBJ1_2658"/>
<evidence type="ECO:0000313" key="1">
    <source>
        <dbReference type="EMBL" id="CBJ81782.1"/>
    </source>
</evidence>
<organism evidence="1 2">
    <name type="scientific">Xenorhabdus bovienii (strain SS-2004)</name>
    <name type="common">Xenorhabdus nematophila subsp. bovienii</name>
    <dbReference type="NCBI Taxonomy" id="406818"/>
    <lineage>
        <taxon>Bacteria</taxon>
        <taxon>Pseudomonadati</taxon>
        <taxon>Pseudomonadota</taxon>
        <taxon>Gammaproteobacteria</taxon>
        <taxon>Enterobacterales</taxon>
        <taxon>Morganellaceae</taxon>
        <taxon>Xenorhabdus</taxon>
    </lineage>
</organism>
<evidence type="ECO:0000313" key="2">
    <source>
        <dbReference type="Proteomes" id="UP000002045"/>
    </source>
</evidence>
<name>D3V7H0_XENBS</name>
<dbReference type="KEGG" id="xbo:XBJ1_2658"/>
<dbReference type="HOGENOM" id="CLU_3410517_0_0_6"/>
<gene>
    <name evidence="1" type="ordered locus">XBJ1_2658</name>
</gene>
<dbReference type="AlphaFoldDB" id="D3V7H0"/>
<sequence>MHYFIFNLIIDGLKHLNDQGNADSYCTYQ</sequence>
<proteinExistence type="predicted"/>
<dbReference type="EMBL" id="FN667741">
    <property type="protein sequence ID" value="CBJ81782.1"/>
    <property type="molecule type" value="Genomic_DNA"/>
</dbReference>
<accession>D3V7H0</accession>
<dbReference type="Proteomes" id="UP000002045">
    <property type="component" value="Chromosome"/>
</dbReference>